<name>A0A6A6U6Q7_9PEZI</name>
<evidence type="ECO:0000313" key="3">
    <source>
        <dbReference type="Proteomes" id="UP000799302"/>
    </source>
</evidence>
<protein>
    <submittedName>
        <fullName evidence="2">Uncharacterized protein</fullName>
    </submittedName>
</protein>
<proteinExistence type="predicted"/>
<feature type="transmembrane region" description="Helical" evidence="1">
    <location>
        <begin position="86"/>
        <end position="108"/>
    </location>
</feature>
<keyword evidence="3" id="KW-1185">Reference proteome</keyword>
<dbReference type="Proteomes" id="UP000799302">
    <property type="component" value="Unassembled WGS sequence"/>
</dbReference>
<keyword evidence="1" id="KW-0472">Membrane</keyword>
<sequence length="154" mass="16932">MVNMFATRSEFPLLPAFALEAFAQILMGTIALVAPTWTLSNIAQSPLFISPLSTFLLQVGGTLLIGVTVPLLESLSANASPAERRLAYNVLGVPELILIPLCLGKWVINSESGMDEGKLLQLAIPIIPFLAFRIWCFGWRREWFGQDTKSIKKA</sequence>
<gene>
    <name evidence="2" type="ORF">BT63DRAFT_457161</name>
</gene>
<feature type="transmembrane region" description="Helical" evidence="1">
    <location>
        <begin position="55"/>
        <end position="74"/>
    </location>
</feature>
<dbReference type="AlphaFoldDB" id="A0A6A6U6Q7"/>
<feature type="transmembrane region" description="Helical" evidence="1">
    <location>
        <begin position="12"/>
        <end position="35"/>
    </location>
</feature>
<reference evidence="2" key="1">
    <citation type="journal article" date="2020" name="Stud. Mycol.">
        <title>101 Dothideomycetes genomes: a test case for predicting lifestyles and emergence of pathogens.</title>
        <authorList>
            <person name="Haridas S."/>
            <person name="Albert R."/>
            <person name="Binder M."/>
            <person name="Bloem J."/>
            <person name="Labutti K."/>
            <person name="Salamov A."/>
            <person name="Andreopoulos B."/>
            <person name="Baker S."/>
            <person name="Barry K."/>
            <person name="Bills G."/>
            <person name="Bluhm B."/>
            <person name="Cannon C."/>
            <person name="Castanera R."/>
            <person name="Culley D."/>
            <person name="Daum C."/>
            <person name="Ezra D."/>
            <person name="Gonzalez J."/>
            <person name="Henrissat B."/>
            <person name="Kuo A."/>
            <person name="Liang C."/>
            <person name="Lipzen A."/>
            <person name="Lutzoni F."/>
            <person name="Magnuson J."/>
            <person name="Mondo S."/>
            <person name="Nolan M."/>
            <person name="Ohm R."/>
            <person name="Pangilinan J."/>
            <person name="Park H.-J."/>
            <person name="Ramirez L."/>
            <person name="Alfaro M."/>
            <person name="Sun H."/>
            <person name="Tritt A."/>
            <person name="Yoshinaga Y."/>
            <person name="Zwiers L.-H."/>
            <person name="Turgeon B."/>
            <person name="Goodwin S."/>
            <person name="Spatafora J."/>
            <person name="Crous P."/>
            <person name="Grigoriev I."/>
        </authorList>
    </citation>
    <scope>NUCLEOTIDE SEQUENCE</scope>
    <source>
        <strain evidence="2">CBS 115976</strain>
    </source>
</reference>
<organism evidence="2 3">
    <name type="scientific">Microthyrium microscopicum</name>
    <dbReference type="NCBI Taxonomy" id="703497"/>
    <lineage>
        <taxon>Eukaryota</taxon>
        <taxon>Fungi</taxon>
        <taxon>Dikarya</taxon>
        <taxon>Ascomycota</taxon>
        <taxon>Pezizomycotina</taxon>
        <taxon>Dothideomycetes</taxon>
        <taxon>Dothideomycetes incertae sedis</taxon>
        <taxon>Microthyriales</taxon>
        <taxon>Microthyriaceae</taxon>
        <taxon>Microthyrium</taxon>
    </lineage>
</organism>
<keyword evidence="1" id="KW-0812">Transmembrane</keyword>
<dbReference type="OrthoDB" id="2563633at2759"/>
<dbReference type="EMBL" id="MU004237">
    <property type="protein sequence ID" value="KAF2667862.1"/>
    <property type="molecule type" value="Genomic_DNA"/>
</dbReference>
<evidence type="ECO:0000256" key="1">
    <source>
        <dbReference type="SAM" id="Phobius"/>
    </source>
</evidence>
<evidence type="ECO:0000313" key="2">
    <source>
        <dbReference type="EMBL" id="KAF2667862.1"/>
    </source>
</evidence>
<keyword evidence="1" id="KW-1133">Transmembrane helix</keyword>
<feature type="transmembrane region" description="Helical" evidence="1">
    <location>
        <begin position="120"/>
        <end position="139"/>
    </location>
</feature>
<accession>A0A6A6U6Q7</accession>